<dbReference type="Proteomes" id="UP000036681">
    <property type="component" value="Unplaced"/>
</dbReference>
<evidence type="ECO:0000256" key="1">
    <source>
        <dbReference type="SAM" id="Phobius"/>
    </source>
</evidence>
<organism evidence="2 3">
    <name type="scientific">Ascaris lumbricoides</name>
    <name type="common">Giant roundworm</name>
    <dbReference type="NCBI Taxonomy" id="6252"/>
    <lineage>
        <taxon>Eukaryota</taxon>
        <taxon>Metazoa</taxon>
        <taxon>Ecdysozoa</taxon>
        <taxon>Nematoda</taxon>
        <taxon>Chromadorea</taxon>
        <taxon>Rhabditida</taxon>
        <taxon>Spirurina</taxon>
        <taxon>Ascaridomorpha</taxon>
        <taxon>Ascaridoidea</taxon>
        <taxon>Ascarididae</taxon>
        <taxon>Ascaris</taxon>
    </lineage>
</organism>
<evidence type="ECO:0000313" key="3">
    <source>
        <dbReference type="WBParaSite" id="ALUE_0000203601-mRNA-1"/>
    </source>
</evidence>
<keyword evidence="1" id="KW-0812">Transmembrane</keyword>
<dbReference type="WBParaSite" id="ALUE_0000203601-mRNA-1">
    <property type="protein sequence ID" value="ALUE_0000203601-mRNA-1"/>
    <property type="gene ID" value="ALUE_0000203601"/>
</dbReference>
<proteinExistence type="predicted"/>
<keyword evidence="1" id="KW-0472">Membrane</keyword>
<name>A0A0M3HKJ1_ASCLU</name>
<sequence>MHHIFFLNFVKVPFRNYNNLSVYGVKSLGRNFYVESRDGVHLGCWFVVVVMFSLSNFLFLFVILIFSFF</sequence>
<keyword evidence="1" id="KW-1133">Transmembrane helix</keyword>
<evidence type="ECO:0000313" key="2">
    <source>
        <dbReference type="Proteomes" id="UP000036681"/>
    </source>
</evidence>
<protein>
    <submittedName>
        <fullName evidence="3">Ovule protein</fullName>
    </submittedName>
</protein>
<feature type="transmembrane region" description="Helical" evidence="1">
    <location>
        <begin position="45"/>
        <end position="68"/>
    </location>
</feature>
<accession>A0A0M3HKJ1</accession>
<reference evidence="3" key="1">
    <citation type="submission" date="2017-02" db="UniProtKB">
        <authorList>
            <consortium name="WormBaseParasite"/>
        </authorList>
    </citation>
    <scope>IDENTIFICATION</scope>
</reference>
<keyword evidence="2" id="KW-1185">Reference proteome</keyword>
<dbReference type="AlphaFoldDB" id="A0A0M3HKJ1"/>